<dbReference type="EMBL" id="SDMP01000015">
    <property type="protein sequence ID" value="RYR07714.1"/>
    <property type="molecule type" value="Genomic_DNA"/>
</dbReference>
<comment type="caution">
    <text evidence="5">The sequence shown here is derived from an EMBL/GenBank/DDBJ whole genome shotgun (WGS) entry which is preliminary data.</text>
</comment>
<feature type="signal peptide" evidence="3">
    <location>
        <begin position="1"/>
        <end position="33"/>
    </location>
</feature>
<accession>A0A444Z0Y0</accession>
<feature type="domain" description="Wall-associated receptor kinase galacturonan-binding" evidence="4">
    <location>
        <begin position="43"/>
        <end position="102"/>
    </location>
</feature>
<evidence type="ECO:0000313" key="6">
    <source>
        <dbReference type="Proteomes" id="UP000289738"/>
    </source>
</evidence>
<sequence length="295" mass="32821">MDCHVHSELPMVLASIGIIISLLLMPALPPSLSESPTSNHSLCSQPYKCGEQELYYPFWGKDKDRPRQCGGDEKLELFCGVENDDKRPYTYIEMGSQRFNVVGNDNPQNNYYWVKMVPLPLAEGGFDVCSGNTGYAVDYPLLMYNQTMHNITIFYTCNYTYPDNHNLGCSDSRGGVDVYYNVPAEAVLLNGSSALYFGDGFLVSYAYSQDCMTCLDSKGSYGSNHTHPFTCYCLDGSNALQCPHPVLLHPHPPPLIPPVILAQQKSMFTVPAYLSSYGHHSGWIVISTDLDPHID</sequence>
<evidence type="ECO:0000256" key="3">
    <source>
        <dbReference type="SAM" id="SignalP"/>
    </source>
</evidence>
<dbReference type="PANTHER" id="PTHR33138">
    <property type="entry name" value="OS01G0690200 PROTEIN"/>
    <property type="match status" value="1"/>
</dbReference>
<protein>
    <recommendedName>
        <fullName evidence="4">Wall-associated receptor kinase galacturonan-binding domain-containing protein</fullName>
    </recommendedName>
</protein>
<evidence type="ECO:0000259" key="4">
    <source>
        <dbReference type="Pfam" id="PF13947"/>
    </source>
</evidence>
<evidence type="ECO:0000256" key="2">
    <source>
        <dbReference type="ARBA" id="ARBA00022729"/>
    </source>
</evidence>
<evidence type="ECO:0000313" key="5">
    <source>
        <dbReference type="EMBL" id="RYR07714.1"/>
    </source>
</evidence>
<dbReference type="GO" id="GO:0030247">
    <property type="term" value="F:polysaccharide binding"/>
    <property type="evidence" value="ECO:0007669"/>
    <property type="project" value="InterPro"/>
</dbReference>
<reference evidence="5 6" key="1">
    <citation type="submission" date="2019-01" db="EMBL/GenBank/DDBJ databases">
        <title>Sequencing of cultivated peanut Arachis hypogaea provides insights into genome evolution and oil improvement.</title>
        <authorList>
            <person name="Chen X."/>
        </authorList>
    </citation>
    <scope>NUCLEOTIDE SEQUENCE [LARGE SCALE GENOMIC DNA]</scope>
    <source>
        <strain evidence="6">cv. Fuhuasheng</strain>
        <tissue evidence="5">Leaves</tissue>
    </source>
</reference>
<gene>
    <name evidence="5" type="ORF">Ahy_B05g075130</name>
</gene>
<evidence type="ECO:0000256" key="1">
    <source>
        <dbReference type="ARBA" id="ARBA00004167"/>
    </source>
</evidence>
<comment type="subcellular location">
    <subcellularLocation>
        <location evidence="1">Membrane</location>
        <topology evidence="1">Single-pass membrane protein</topology>
    </subcellularLocation>
</comment>
<feature type="chain" id="PRO_5019427056" description="Wall-associated receptor kinase galacturonan-binding domain-containing protein" evidence="3">
    <location>
        <begin position="34"/>
        <end position="295"/>
    </location>
</feature>
<dbReference type="Proteomes" id="UP000289738">
    <property type="component" value="Chromosome B05"/>
</dbReference>
<keyword evidence="2 3" id="KW-0732">Signal</keyword>
<dbReference type="InterPro" id="IPR025287">
    <property type="entry name" value="WAK_GUB"/>
</dbReference>
<organism evidence="5 6">
    <name type="scientific">Arachis hypogaea</name>
    <name type="common">Peanut</name>
    <dbReference type="NCBI Taxonomy" id="3818"/>
    <lineage>
        <taxon>Eukaryota</taxon>
        <taxon>Viridiplantae</taxon>
        <taxon>Streptophyta</taxon>
        <taxon>Embryophyta</taxon>
        <taxon>Tracheophyta</taxon>
        <taxon>Spermatophyta</taxon>
        <taxon>Magnoliopsida</taxon>
        <taxon>eudicotyledons</taxon>
        <taxon>Gunneridae</taxon>
        <taxon>Pentapetalae</taxon>
        <taxon>rosids</taxon>
        <taxon>fabids</taxon>
        <taxon>Fabales</taxon>
        <taxon>Fabaceae</taxon>
        <taxon>Papilionoideae</taxon>
        <taxon>50 kb inversion clade</taxon>
        <taxon>dalbergioids sensu lato</taxon>
        <taxon>Dalbergieae</taxon>
        <taxon>Pterocarpus clade</taxon>
        <taxon>Arachis</taxon>
    </lineage>
</organism>
<dbReference type="GO" id="GO:0016020">
    <property type="term" value="C:membrane"/>
    <property type="evidence" value="ECO:0007669"/>
    <property type="project" value="UniProtKB-SubCell"/>
</dbReference>
<keyword evidence="6" id="KW-1185">Reference proteome</keyword>
<dbReference type="GO" id="GO:0004674">
    <property type="term" value="F:protein serine/threonine kinase activity"/>
    <property type="evidence" value="ECO:0007669"/>
    <property type="project" value="UniProtKB-EC"/>
</dbReference>
<dbReference type="AlphaFoldDB" id="A0A444Z0Y0"/>
<dbReference type="PANTHER" id="PTHR33138:SF74">
    <property type="entry name" value="WALL-ASSOCIATED RECEPTOR KINASE, GALACTURONAN-BINDING DOMAIN-CONTAINING PROTEIN-RELATED"/>
    <property type="match status" value="1"/>
</dbReference>
<proteinExistence type="predicted"/>
<name>A0A444Z0Y0_ARAHY</name>
<dbReference type="Pfam" id="PF13947">
    <property type="entry name" value="GUB_WAK_bind"/>
    <property type="match status" value="1"/>
</dbReference>